<evidence type="ECO:0000256" key="6">
    <source>
        <dbReference type="ARBA" id="ARBA00022691"/>
    </source>
</evidence>
<name>I5AUI0_EUBC6</name>
<keyword evidence="10" id="KW-0411">Iron-sulfur</keyword>
<dbReference type="GO" id="GO:0004748">
    <property type="term" value="F:ribonucleoside-diphosphate reductase activity, thioredoxin disulfide as acceptor"/>
    <property type="evidence" value="ECO:0007669"/>
    <property type="project" value="TreeGrafter"/>
</dbReference>
<evidence type="ECO:0000256" key="2">
    <source>
        <dbReference type="ARBA" id="ARBA00003852"/>
    </source>
</evidence>
<dbReference type="NCBIfam" id="TIGR02491">
    <property type="entry name" value="NrdG"/>
    <property type="match status" value="1"/>
</dbReference>
<dbReference type="PROSITE" id="PS01087">
    <property type="entry name" value="RADICAL_ACTIVATING"/>
    <property type="match status" value="1"/>
</dbReference>
<keyword evidence="9" id="KW-0408">Iron</keyword>
<evidence type="ECO:0000256" key="1">
    <source>
        <dbReference type="ARBA" id="ARBA00001966"/>
    </source>
</evidence>
<dbReference type="InterPro" id="IPR058240">
    <property type="entry name" value="rSAM_sf"/>
</dbReference>
<dbReference type="GO" id="GO:0043365">
    <property type="term" value="F:[formate-C-acetyltransferase]-activating enzyme activity"/>
    <property type="evidence" value="ECO:0007669"/>
    <property type="project" value="InterPro"/>
</dbReference>
<evidence type="ECO:0000256" key="12">
    <source>
        <dbReference type="PIRNR" id="PIRNR000368"/>
    </source>
</evidence>
<dbReference type="STRING" id="633697.EubceDRAFT1_1671"/>
<dbReference type="PANTHER" id="PTHR30352">
    <property type="entry name" value="PYRUVATE FORMATE-LYASE-ACTIVATING ENZYME"/>
    <property type="match status" value="1"/>
</dbReference>
<evidence type="ECO:0000256" key="4">
    <source>
        <dbReference type="ARBA" id="ARBA00014281"/>
    </source>
</evidence>
<dbReference type="GO" id="GO:0051539">
    <property type="term" value="F:4 iron, 4 sulfur cluster binding"/>
    <property type="evidence" value="ECO:0007669"/>
    <property type="project" value="UniProtKB-KW"/>
</dbReference>
<evidence type="ECO:0000256" key="5">
    <source>
        <dbReference type="ARBA" id="ARBA00022485"/>
    </source>
</evidence>
<protein>
    <recommendedName>
        <fullName evidence="4 12">Anaerobic ribonucleoside-triphosphate reductase-activating protein</fullName>
        <ecNumber evidence="12">1.97.1.-</ecNumber>
    </recommendedName>
</protein>
<dbReference type="AlphaFoldDB" id="I5AUI0"/>
<dbReference type="EMBL" id="CM001487">
    <property type="protein sequence ID" value="EIM57453.1"/>
    <property type="molecule type" value="Genomic_DNA"/>
</dbReference>
<dbReference type="SFLD" id="SFLDS00029">
    <property type="entry name" value="Radical_SAM"/>
    <property type="match status" value="1"/>
</dbReference>
<evidence type="ECO:0000313" key="13">
    <source>
        <dbReference type="EMBL" id="EIM57453.1"/>
    </source>
</evidence>
<evidence type="ECO:0000256" key="8">
    <source>
        <dbReference type="ARBA" id="ARBA00023002"/>
    </source>
</evidence>
<comment type="function">
    <text evidence="2 12">Activation of anaerobic ribonucleoside-triphosphate reductase under anaerobic conditions by generation of an organic free radical, using S-adenosylmethionine and reduced flavodoxin as cosubstrates to produce 5'-deoxy-adenosine.</text>
</comment>
<accession>I5AUI0</accession>
<dbReference type="eggNOG" id="COG0602">
    <property type="taxonomic scope" value="Bacteria"/>
</dbReference>
<dbReference type="HOGENOM" id="CLU_089926_2_1_9"/>
<dbReference type="SUPFAM" id="SSF102114">
    <property type="entry name" value="Radical SAM enzymes"/>
    <property type="match status" value="1"/>
</dbReference>
<gene>
    <name evidence="13" type="ORF">EubceDRAFT1_1671</name>
</gene>
<evidence type="ECO:0000313" key="14">
    <source>
        <dbReference type="Proteomes" id="UP000005753"/>
    </source>
</evidence>
<reference evidence="13 14" key="2">
    <citation type="submission" date="2012-02" db="EMBL/GenBank/DDBJ databases">
        <title>Improved High-Quality Draft sequence of Eubacterium cellulosolvens 6.</title>
        <authorList>
            <consortium name="US DOE Joint Genome Institute"/>
            <person name="Lucas S."/>
            <person name="Han J."/>
            <person name="Lapidus A."/>
            <person name="Cheng J.-F."/>
            <person name="Goodwin L."/>
            <person name="Pitluck S."/>
            <person name="Peters L."/>
            <person name="Mikhailova N."/>
            <person name="Gu W."/>
            <person name="Detter J.C."/>
            <person name="Han C."/>
            <person name="Tapia R."/>
            <person name="Land M."/>
            <person name="Hauser L."/>
            <person name="Kyrpides N."/>
            <person name="Ivanova N."/>
            <person name="Pagani I."/>
            <person name="Johnson E."/>
            <person name="Mukhopadhyay B."/>
            <person name="Anderson I."/>
            <person name="Woyke T."/>
        </authorList>
    </citation>
    <scope>NUCLEOTIDE SEQUENCE [LARGE SCALE GENOMIC DNA]</scope>
    <source>
        <strain evidence="13 14">6</strain>
    </source>
</reference>
<comment type="similarity">
    <text evidence="3 12">Belongs to the organic radical-activating enzymes family.</text>
</comment>
<dbReference type="SFLD" id="SFLDG01066">
    <property type="entry name" value="organic_radical-activating_enz"/>
    <property type="match status" value="1"/>
</dbReference>
<dbReference type="GO" id="GO:0046872">
    <property type="term" value="F:metal ion binding"/>
    <property type="evidence" value="ECO:0007669"/>
    <property type="project" value="UniProtKB-KW"/>
</dbReference>
<dbReference type="PIRSF" id="PIRSF000368">
    <property type="entry name" value="NrdG"/>
    <property type="match status" value="1"/>
</dbReference>
<dbReference type="InterPro" id="IPR034457">
    <property type="entry name" value="Organic_radical-activating"/>
</dbReference>
<keyword evidence="6" id="KW-0949">S-adenosyl-L-methionine</keyword>
<comment type="catalytic activity">
    <reaction evidence="11">
        <text>glycyl-[protein] + reduced [flavodoxin] + S-adenosyl-L-methionine = glycin-2-yl radical-[protein] + semiquinone [flavodoxin] + 5'-deoxyadenosine + L-methionine + H(+)</text>
        <dbReference type="Rhea" id="RHEA:61976"/>
        <dbReference type="Rhea" id="RHEA-COMP:10622"/>
        <dbReference type="Rhea" id="RHEA-COMP:14480"/>
        <dbReference type="Rhea" id="RHEA-COMP:15993"/>
        <dbReference type="Rhea" id="RHEA-COMP:15994"/>
        <dbReference type="ChEBI" id="CHEBI:15378"/>
        <dbReference type="ChEBI" id="CHEBI:17319"/>
        <dbReference type="ChEBI" id="CHEBI:29947"/>
        <dbReference type="ChEBI" id="CHEBI:32722"/>
        <dbReference type="ChEBI" id="CHEBI:57618"/>
        <dbReference type="ChEBI" id="CHEBI:57844"/>
        <dbReference type="ChEBI" id="CHEBI:59789"/>
        <dbReference type="ChEBI" id="CHEBI:140311"/>
    </reaction>
</comment>
<evidence type="ECO:0000256" key="11">
    <source>
        <dbReference type="ARBA" id="ARBA00047365"/>
    </source>
</evidence>
<dbReference type="Pfam" id="PF13353">
    <property type="entry name" value="Fer4_12"/>
    <property type="match status" value="1"/>
</dbReference>
<reference evidence="13 14" key="1">
    <citation type="submission" date="2010-08" db="EMBL/GenBank/DDBJ databases">
        <authorList>
            <consortium name="US DOE Joint Genome Institute (JGI-PGF)"/>
            <person name="Lucas S."/>
            <person name="Copeland A."/>
            <person name="Lapidus A."/>
            <person name="Cheng J.-F."/>
            <person name="Bruce D."/>
            <person name="Goodwin L."/>
            <person name="Pitluck S."/>
            <person name="Land M.L."/>
            <person name="Hauser L."/>
            <person name="Chang Y.-J."/>
            <person name="Anderson I.J."/>
            <person name="Johnson E."/>
            <person name="Mulhopadhyay B."/>
            <person name="Kyrpides N."/>
            <person name="Woyke T.J."/>
        </authorList>
    </citation>
    <scope>NUCLEOTIDE SEQUENCE [LARGE SCALE GENOMIC DNA]</scope>
    <source>
        <strain evidence="13 14">6</strain>
    </source>
</reference>
<comment type="cofactor">
    <cofactor evidence="1">
        <name>[4Fe-4S] cluster</name>
        <dbReference type="ChEBI" id="CHEBI:49883"/>
    </cofactor>
</comment>
<dbReference type="SFLD" id="SFLDG01063">
    <property type="entry name" value="activating_enzymes__group_1"/>
    <property type="match status" value="1"/>
</dbReference>
<keyword evidence="8 12" id="KW-0560">Oxidoreductase</keyword>
<dbReference type="Proteomes" id="UP000005753">
    <property type="component" value="Chromosome"/>
</dbReference>
<dbReference type="InterPro" id="IPR001989">
    <property type="entry name" value="Radical_activat_CS"/>
</dbReference>
<dbReference type="EC" id="1.97.1.-" evidence="12"/>
<sequence length="187" mass="21505">MNYANIKEFDIADGPGVRISLFVSGCRHHCKGCFNAMTWDFNYGKPFTKKEEDRILELLAPAYIQGLTVLGGEPFEPENQGAVTALLRRVREIYPEKDIWCYTGYTYDRDLMPGGHVYTEYTDEMLSYIDCIVDGEFIQELHDVTLLFRGSSNQRLIGLHGYEPPKERERDHEILHFAGAGLQRTEM</sequence>
<evidence type="ECO:0000256" key="3">
    <source>
        <dbReference type="ARBA" id="ARBA00009777"/>
    </source>
</evidence>
<dbReference type="InterPro" id="IPR012837">
    <property type="entry name" value="NrdG"/>
</dbReference>
<dbReference type="Gene3D" id="3.20.20.70">
    <property type="entry name" value="Aldolase class I"/>
    <property type="match status" value="1"/>
</dbReference>
<proteinExistence type="inferred from homology"/>
<evidence type="ECO:0000256" key="10">
    <source>
        <dbReference type="ARBA" id="ARBA00023014"/>
    </source>
</evidence>
<keyword evidence="5" id="KW-0004">4Fe-4S</keyword>
<evidence type="ECO:0000256" key="9">
    <source>
        <dbReference type="ARBA" id="ARBA00023004"/>
    </source>
</evidence>
<dbReference type="InterPro" id="IPR007197">
    <property type="entry name" value="rSAM"/>
</dbReference>
<organism evidence="13 14">
    <name type="scientific">Eubacterium cellulosolvens (strain ATCC 43171 / JCM 9499 / 6)</name>
    <name type="common">Cillobacterium cellulosolvens</name>
    <dbReference type="NCBI Taxonomy" id="633697"/>
    <lineage>
        <taxon>Bacteria</taxon>
        <taxon>Bacillati</taxon>
        <taxon>Bacillota</taxon>
        <taxon>Clostridia</taxon>
        <taxon>Eubacteriales</taxon>
        <taxon>Eubacteriaceae</taxon>
        <taxon>Eubacterium</taxon>
    </lineage>
</organism>
<dbReference type="PANTHER" id="PTHR30352:SF2">
    <property type="entry name" value="ANAEROBIC RIBONUCLEOSIDE-TRIPHOSPHATE REDUCTASE-ACTIVATING PROTEIN"/>
    <property type="match status" value="1"/>
</dbReference>
<dbReference type="InterPro" id="IPR013785">
    <property type="entry name" value="Aldolase_TIM"/>
</dbReference>
<evidence type="ECO:0000256" key="7">
    <source>
        <dbReference type="ARBA" id="ARBA00022723"/>
    </source>
</evidence>
<dbReference type="OrthoDB" id="9782387at2"/>
<dbReference type="SFLD" id="SFLDF00299">
    <property type="entry name" value="anaerobic_ribonucleoside-triph"/>
    <property type="match status" value="1"/>
</dbReference>
<keyword evidence="7" id="KW-0479">Metal-binding</keyword>
<keyword evidence="14" id="KW-1185">Reference proteome</keyword>